<dbReference type="AlphaFoldDB" id="A0A813JY69"/>
<name>A0A813JY69_POLGL</name>
<dbReference type="GO" id="GO:0003723">
    <property type="term" value="F:RNA binding"/>
    <property type="evidence" value="ECO:0007669"/>
    <property type="project" value="InterPro"/>
</dbReference>
<accession>A0A813JY69</accession>
<reference evidence="1" key="1">
    <citation type="submission" date="2021-02" db="EMBL/GenBank/DDBJ databases">
        <authorList>
            <person name="Dougan E. K."/>
            <person name="Rhodes N."/>
            <person name="Thang M."/>
            <person name="Chan C."/>
        </authorList>
    </citation>
    <scope>NUCLEOTIDE SEQUENCE</scope>
</reference>
<feature type="non-terminal residue" evidence="1">
    <location>
        <position position="140"/>
    </location>
</feature>
<feature type="non-terminal residue" evidence="1">
    <location>
        <position position="1"/>
    </location>
</feature>
<gene>
    <name evidence="1" type="ORF">PGLA2088_LOCUS26157</name>
</gene>
<dbReference type="GO" id="GO:0009982">
    <property type="term" value="F:pseudouridine synthase activity"/>
    <property type="evidence" value="ECO:0007669"/>
    <property type="project" value="InterPro"/>
</dbReference>
<dbReference type="InterPro" id="IPR020103">
    <property type="entry name" value="PsdUridine_synth_cat_dom_sf"/>
</dbReference>
<dbReference type="SUPFAM" id="SSF55120">
    <property type="entry name" value="Pseudouridine synthase"/>
    <property type="match status" value="1"/>
</dbReference>
<dbReference type="Proteomes" id="UP000626109">
    <property type="component" value="Unassembled WGS sequence"/>
</dbReference>
<organism evidence="1 2">
    <name type="scientific">Polarella glacialis</name>
    <name type="common">Dinoflagellate</name>
    <dbReference type="NCBI Taxonomy" id="89957"/>
    <lineage>
        <taxon>Eukaryota</taxon>
        <taxon>Sar</taxon>
        <taxon>Alveolata</taxon>
        <taxon>Dinophyceae</taxon>
        <taxon>Suessiales</taxon>
        <taxon>Suessiaceae</taxon>
        <taxon>Polarella</taxon>
    </lineage>
</organism>
<evidence type="ECO:0000313" key="1">
    <source>
        <dbReference type="EMBL" id="CAE8688826.1"/>
    </source>
</evidence>
<sequence>RDSSEHDIFVALKPAGWSVAQVTTGAQASAGEDLTLGHVDFVLGLDAPSSGLVLGARRSAALFSLAGQLGHGILLHEYVVLCCGLSQTRMWDWKTVAHLRGSRVSQDEAQNLERDLYCLCVVRSRLPWQLLRRHLCATLT</sequence>
<protein>
    <submittedName>
        <fullName evidence="1">Uncharacterized protein</fullName>
    </submittedName>
</protein>
<dbReference type="GO" id="GO:0001522">
    <property type="term" value="P:pseudouridine synthesis"/>
    <property type="evidence" value="ECO:0007669"/>
    <property type="project" value="InterPro"/>
</dbReference>
<evidence type="ECO:0000313" key="2">
    <source>
        <dbReference type="Proteomes" id="UP000626109"/>
    </source>
</evidence>
<dbReference type="EMBL" id="CAJNNW010026963">
    <property type="protein sequence ID" value="CAE8688826.1"/>
    <property type="molecule type" value="Genomic_DNA"/>
</dbReference>
<comment type="caution">
    <text evidence="1">The sequence shown here is derived from an EMBL/GenBank/DDBJ whole genome shotgun (WGS) entry which is preliminary data.</text>
</comment>
<proteinExistence type="predicted"/>